<feature type="compositionally biased region" description="Pro residues" evidence="1">
    <location>
        <begin position="565"/>
        <end position="585"/>
    </location>
</feature>
<evidence type="ECO:0000313" key="2">
    <source>
        <dbReference type="EMBL" id="KAF5378896.1"/>
    </source>
</evidence>
<name>A0A8H5H932_9AGAR</name>
<evidence type="ECO:0000256" key="1">
    <source>
        <dbReference type="SAM" id="MobiDB-lite"/>
    </source>
</evidence>
<feature type="compositionally biased region" description="Low complexity" evidence="1">
    <location>
        <begin position="346"/>
        <end position="387"/>
    </location>
</feature>
<gene>
    <name evidence="2" type="ORF">D9615_006859</name>
</gene>
<dbReference type="OrthoDB" id="3045370at2759"/>
<feature type="compositionally biased region" description="Polar residues" evidence="1">
    <location>
        <begin position="18"/>
        <end position="30"/>
    </location>
</feature>
<feature type="compositionally biased region" description="Low complexity" evidence="1">
    <location>
        <begin position="461"/>
        <end position="473"/>
    </location>
</feature>
<accession>A0A8H5H932</accession>
<dbReference type="Proteomes" id="UP000565441">
    <property type="component" value="Unassembled WGS sequence"/>
</dbReference>
<sequence length="674" mass="69985">MSDHRDSFLTGPVGDCNITLNPTPSAAQQEENVRRSDSLISTDSYYTPSESQFTNPLQAPPPPTVLDPQPNPQAATHSAPLERTDTVEIEDALLPSWSASSSGDGSPCHTMTPNTKGKHKETRNASPGPSAPPAGDAERFLAKLSLNKASLSPTKRWTAEEHKETRRQVHTLAVASSATHEQVATLKRDLTEGLEGIKAQVLSLQNGLEEVTLHMLDTCTINNILHGYDATMSRLAATEFDIRTVAARLSYVEDAVIGMGATIQAVDEAADGPSPQIEVPIRSKDPAVALRETIDILTSSVATTKRRHNKRNIAAMETEAPEAVRNVRHNSGNQTLAMPALPPSGPATSSTAPSFGALSLPTPAPASAQQAINTNAAPPATPTNTTPGYSSASAQHTQAYQAAPPLAPAYPAAAQVAAYMVPSAAPAAQAVAPAFPPAAPATQAVAPAFSPYQPAPPPATAPHFQAAPATAGPPYQPAPPPATAPHFQAAPVPAMAPAGAFHHAPQQAANPVLPAAMAPPSTGAPMALGYTMNMGMGSSAATAGAVLQPAAQHPLAMQTVGIANPPTPQTAAPPPPPPISAPPPPPINDTSKEAIVGPVSWGRNISGETRAFILMVLPEMQGRLGRGYRARRGPDPLHPICVFASAADAQYFISAFNNVAKAHPYQYTVARPNV</sequence>
<reference evidence="2 3" key="1">
    <citation type="journal article" date="2020" name="ISME J.">
        <title>Uncovering the hidden diversity of litter-decomposition mechanisms in mushroom-forming fungi.</title>
        <authorList>
            <person name="Floudas D."/>
            <person name="Bentzer J."/>
            <person name="Ahren D."/>
            <person name="Johansson T."/>
            <person name="Persson P."/>
            <person name="Tunlid A."/>
        </authorList>
    </citation>
    <scope>NUCLEOTIDE SEQUENCE [LARGE SCALE GENOMIC DNA]</scope>
    <source>
        <strain evidence="2 3">CBS 661.87</strain>
    </source>
</reference>
<feature type="region of interest" description="Disordered" evidence="1">
    <location>
        <begin position="450"/>
        <end position="488"/>
    </location>
</feature>
<dbReference type="AlphaFoldDB" id="A0A8H5H932"/>
<feature type="compositionally biased region" description="Low complexity" evidence="1">
    <location>
        <begin position="96"/>
        <end position="107"/>
    </location>
</feature>
<protein>
    <submittedName>
        <fullName evidence="2">Uncharacterized protein</fullName>
    </submittedName>
</protein>
<evidence type="ECO:0000313" key="3">
    <source>
        <dbReference type="Proteomes" id="UP000565441"/>
    </source>
</evidence>
<feature type="region of interest" description="Disordered" evidence="1">
    <location>
        <begin position="562"/>
        <end position="585"/>
    </location>
</feature>
<proteinExistence type="predicted"/>
<feature type="compositionally biased region" description="Pro residues" evidence="1">
    <location>
        <begin position="474"/>
        <end position="483"/>
    </location>
</feature>
<feature type="region of interest" description="Disordered" evidence="1">
    <location>
        <begin position="96"/>
        <end position="136"/>
    </location>
</feature>
<organism evidence="2 3">
    <name type="scientific">Tricholomella constricta</name>
    <dbReference type="NCBI Taxonomy" id="117010"/>
    <lineage>
        <taxon>Eukaryota</taxon>
        <taxon>Fungi</taxon>
        <taxon>Dikarya</taxon>
        <taxon>Basidiomycota</taxon>
        <taxon>Agaricomycotina</taxon>
        <taxon>Agaricomycetes</taxon>
        <taxon>Agaricomycetidae</taxon>
        <taxon>Agaricales</taxon>
        <taxon>Tricholomatineae</taxon>
        <taxon>Lyophyllaceae</taxon>
        <taxon>Tricholomella</taxon>
    </lineage>
</organism>
<feature type="region of interest" description="Disordered" evidence="1">
    <location>
        <begin position="1"/>
        <end position="82"/>
    </location>
</feature>
<feature type="region of interest" description="Disordered" evidence="1">
    <location>
        <begin position="333"/>
        <end position="396"/>
    </location>
</feature>
<comment type="caution">
    <text evidence="2">The sequence shown here is derived from an EMBL/GenBank/DDBJ whole genome shotgun (WGS) entry which is preliminary data.</text>
</comment>
<feature type="compositionally biased region" description="Pro residues" evidence="1">
    <location>
        <begin position="58"/>
        <end position="71"/>
    </location>
</feature>
<feature type="compositionally biased region" description="Polar residues" evidence="1">
    <location>
        <begin position="38"/>
        <end position="57"/>
    </location>
</feature>
<dbReference type="EMBL" id="JAACJP010000018">
    <property type="protein sequence ID" value="KAF5378896.1"/>
    <property type="molecule type" value="Genomic_DNA"/>
</dbReference>
<keyword evidence="3" id="KW-1185">Reference proteome</keyword>